<evidence type="ECO:0000256" key="3">
    <source>
        <dbReference type="PROSITE-ProRule" id="PRU00221"/>
    </source>
</evidence>
<evidence type="ECO:0000313" key="4">
    <source>
        <dbReference type="EMBL" id="EPS60256.1"/>
    </source>
</evidence>
<dbReference type="Pfam" id="PF00400">
    <property type="entry name" value="WD40"/>
    <property type="match status" value="6"/>
</dbReference>
<accession>S8C762</accession>
<dbReference type="PRINTS" id="PR00320">
    <property type="entry name" value="GPROTEINBRPT"/>
</dbReference>
<dbReference type="InterPro" id="IPR015943">
    <property type="entry name" value="WD40/YVTN_repeat-like_dom_sf"/>
</dbReference>
<organism evidence="4 5">
    <name type="scientific">Genlisea aurea</name>
    <dbReference type="NCBI Taxonomy" id="192259"/>
    <lineage>
        <taxon>Eukaryota</taxon>
        <taxon>Viridiplantae</taxon>
        <taxon>Streptophyta</taxon>
        <taxon>Embryophyta</taxon>
        <taxon>Tracheophyta</taxon>
        <taxon>Spermatophyta</taxon>
        <taxon>Magnoliopsida</taxon>
        <taxon>eudicotyledons</taxon>
        <taxon>Gunneridae</taxon>
        <taxon>Pentapetalae</taxon>
        <taxon>asterids</taxon>
        <taxon>lamiids</taxon>
        <taxon>Lamiales</taxon>
        <taxon>Lentibulariaceae</taxon>
        <taxon>Genlisea</taxon>
    </lineage>
</organism>
<proteinExistence type="predicted"/>
<dbReference type="Gene3D" id="2.130.10.10">
    <property type="entry name" value="YVTN repeat-like/Quinoprotein amine dehydrogenase"/>
    <property type="match status" value="3"/>
</dbReference>
<feature type="repeat" description="WD" evidence="3">
    <location>
        <begin position="264"/>
        <end position="294"/>
    </location>
</feature>
<dbReference type="InterPro" id="IPR020472">
    <property type="entry name" value="WD40_PAC1"/>
</dbReference>
<dbReference type="PANTHER" id="PTHR22844">
    <property type="entry name" value="F-BOX AND WD40 DOMAIN PROTEIN"/>
    <property type="match status" value="1"/>
</dbReference>
<keyword evidence="2" id="KW-0677">Repeat</keyword>
<comment type="caution">
    <text evidence="4">The sequence shown here is derived from an EMBL/GenBank/DDBJ whole genome shotgun (WGS) entry which is preliminary data.</text>
</comment>
<dbReference type="InterPro" id="IPR001680">
    <property type="entry name" value="WD40_rpt"/>
</dbReference>
<feature type="repeat" description="WD" evidence="3">
    <location>
        <begin position="169"/>
        <end position="200"/>
    </location>
</feature>
<name>S8C762_9LAMI</name>
<reference evidence="4 5" key="1">
    <citation type="journal article" date="2013" name="BMC Genomics">
        <title>The miniature genome of a carnivorous plant Genlisea aurea contains a low number of genes and short non-coding sequences.</title>
        <authorList>
            <person name="Leushkin E.V."/>
            <person name="Sutormin R.A."/>
            <person name="Nabieva E.R."/>
            <person name="Penin A.A."/>
            <person name="Kondrashov A.S."/>
            <person name="Logacheva M.D."/>
        </authorList>
    </citation>
    <scope>NUCLEOTIDE SEQUENCE [LARGE SCALE GENOMIC DNA]</scope>
</reference>
<keyword evidence="1 3" id="KW-0853">WD repeat</keyword>
<keyword evidence="5" id="KW-1185">Reference proteome</keyword>
<dbReference type="SUPFAM" id="SSF50978">
    <property type="entry name" value="WD40 repeat-like"/>
    <property type="match status" value="1"/>
</dbReference>
<feature type="repeat" description="WD" evidence="3">
    <location>
        <begin position="127"/>
        <end position="168"/>
    </location>
</feature>
<dbReference type="PROSITE" id="PS50294">
    <property type="entry name" value="WD_REPEATS_REGION"/>
    <property type="match status" value="3"/>
</dbReference>
<evidence type="ECO:0000313" key="5">
    <source>
        <dbReference type="Proteomes" id="UP000015453"/>
    </source>
</evidence>
<dbReference type="EMBL" id="AUSU01007699">
    <property type="protein sequence ID" value="EPS60256.1"/>
    <property type="molecule type" value="Genomic_DNA"/>
</dbReference>
<dbReference type="InterPro" id="IPR036322">
    <property type="entry name" value="WD40_repeat_dom_sf"/>
</dbReference>
<gene>
    <name evidence="4" type="ORF">M569_14548</name>
</gene>
<dbReference type="SMART" id="SM00320">
    <property type="entry name" value="WD40"/>
    <property type="match status" value="7"/>
</dbReference>
<dbReference type="OrthoDB" id="674604at2759"/>
<dbReference type="Proteomes" id="UP000015453">
    <property type="component" value="Unassembled WGS sequence"/>
</dbReference>
<evidence type="ECO:0000256" key="2">
    <source>
        <dbReference type="ARBA" id="ARBA00022737"/>
    </source>
</evidence>
<feature type="repeat" description="WD" evidence="3">
    <location>
        <begin position="81"/>
        <end position="106"/>
    </location>
</feature>
<feature type="non-terminal residue" evidence="4">
    <location>
        <position position="1"/>
    </location>
</feature>
<protein>
    <submittedName>
        <fullName evidence="4">Uncharacterized protein</fullName>
    </submittedName>
</protein>
<dbReference type="PANTHER" id="PTHR22844:SF338">
    <property type="entry name" value="PROTEIN JINGUBANG-LIKE"/>
    <property type="match status" value="1"/>
</dbReference>
<sequence length="396" mass="43920">SPETPWMRSPARASPSRAFMYHCLVSLHRSDGNILSLAVTKDFIFAGSSSCRVHVFKQPDCVETGCIKTASGHVRACLSIGKMLVTAHGDCRVRLWDVSAADRTKIKPSKMMTLPKRNAFLPYGKKTNQHRDCISCLAFNGAEKLLYTGSWDRTVRVWRLTEKKCVDCFVAHDGNVNAIVVNQQDGCVFTCSSDGTVKIWRRVVQDSPHFLTMTLKFQPSPVNSLALSKSPVGCCYLYSGSSDGLINFWEKEKISGRYNHAGFLQGHHFAVLCMVTIEDLLLSGSEDATIRIWKRDDNGSSSNGFHACLAVIDGHHGPVKCLAVAVETAEMVRGLLVYSASLDQTLKLWRVKVYPGENAEKKEDHNGDCFFAMEAAKMSPVLSPSWVERKIQGSDY</sequence>
<dbReference type="PROSITE" id="PS50082">
    <property type="entry name" value="WD_REPEATS_2"/>
    <property type="match status" value="4"/>
</dbReference>
<dbReference type="InterPro" id="IPR045182">
    <property type="entry name" value="JINGUBANG-like"/>
</dbReference>
<dbReference type="AlphaFoldDB" id="S8C762"/>
<evidence type="ECO:0000256" key="1">
    <source>
        <dbReference type="ARBA" id="ARBA00022574"/>
    </source>
</evidence>